<evidence type="ECO:0000256" key="2">
    <source>
        <dbReference type="ARBA" id="ARBA00022527"/>
    </source>
</evidence>
<name>A0A0P4WED9_SCYOL</name>
<evidence type="ECO:0000256" key="1">
    <source>
        <dbReference type="ARBA" id="ARBA00006692"/>
    </source>
</evidence>
<dbReference type="GO" id="GO:0004674">
    <property type="term" value="F:protein serine/threonine kinase activity"/>
    <property type="evidence" value="ECO:0007669"/>
    <property type="project" value="UniProtKB-KW"/>
</dbReference>
<dbReference type="Gene3D" id="1.10.510.10">
    <property type="entry name" value="Transferase(Phosphotransferase) domain 1"/>
    <property type="match status" value="2"/>
</dbReference>
<reference evidence="7" key="1">
    <citation type="submission" date="2015-09" db="EMBL/GenBank/DDBJ databases">
        <title>Scylla olivacea transcriptome.</title>
        <authorList>
            <person name="Ikhwanuddin M."/>
        </authorList>
    </citation>
    <scope>NUCLEOTIDE SEQUENCE</scope>
</reference>
<dbReference type="EMBL" id="GDRN01042331">
    <property type="protein sequence ID" value="JAI67055.1"/>
    <property type="molecule type" value="Transcribed_RNA"/>
</dbReference>
<organism evidence="7">
    <name type="scientific">Scylla olivacea</name>
    <name type="common">Orange mud crab</name>
    <name type="synonym">Cancer olivacea</name>
    <dbReference type="NCBI Taxonomy" id="85551"/>
    <lineage>
        <taxon>Eukaryota</taxon>
        <taxon>Metazoa</taxon>
        <taxon>Ecdysozoa</taxon>
        <taxon>Arthropoda</taxon>
        <taxon>Crustacea</taxon>
        <taxon>Multicrustacea</taxon>
        <taxon>Malacostraca</taxon>
        <taxon>Eumalacostraca</taxon>
        <taxon>Eucarida</taxon>
        <taxon>Decapoda</taxon>
        <taxon>Pleocyemata</taxon>
        <taxon>Brachyura</taxon>
        <taxon>Eubrachyura</taxon>
        <taxon>Portunoidea</taxon>
        <taxon>Portunidae</taxon>
        <taxon>Portuninae</taxon>
        <taxon>Scylla</taxon>
    </lineage>
</organism>
<evidence type="ECO:0000313" key="7">
    <source>
        <dbReference type="EMBL" id="JAI67055.1"/>
    </source>
</evidence>
<dbReference type="InterPro" id="IPR011009">
    <property type="entry name" value="Kinase-like_dom_sf"/>
</dbReference>
<dbReference type="Pfam" id="PF06293">
    <property type="entry name" value="Kdo"/>
    <property type="match status" value="2"/>
</dbReference>
<comment type="similarity">
    <text evidence="1">Belongs to the protein kinase superfamily. CAMK Ser/Thr protein kinase family.</text>
</comment>
<evidence type="ECO:0000256" key="3">
    <source>
        <dbReference type="ARBA" id="ARBA00022679"/>
    </source>
</evidence>
<dbReference type="AlphaFoldDB" id="A0A0P4WED9"/>
<evidence type="ECO:0008006" key="8">
    <source>
        <dbReference type="Google" id="ProtNLM"/>
    </source>
</evidence>
<evidence type="ECO:0000256" key="5">
    <source>
        <dbReference type="ARBA" id="ARBA00022777"/>
    </source>
</evidence>
<keyword evidence="2" id="KW-0723">Serine/threonine-protein kinase</keyword>
<dbReference type="SUPFAM" id="SSF56112">
    <property type="entry name" value="Protein kinase-like (PK-like)"/>
    <property type="match status" value="2"/>
</dbReference>
<accession>A0A0P4WED9</accession>
<proteinExistence type="inferred from homology"/>
<keyword evidence="5" id="KW-0418">Kinase</keyword>
<sequence>MNRFKREVKDQKQITRNTIQKTEVKQGLVEVVDARQEHVPRYSWEDVRRGKWNCACIWRVRRRELKKDGKTIPVMVKLLASKHERYLLWELRGQPGIPRLLGITDSFPYALLMEMYPGKSFCWQRHFTSHWTCLLALHRVCEVVAALHSRGITHGDLHGTNIIFAVTKGEVNLTLLHFDRATRLEGLAPKRKYEYLLRDLRQLYKLLILLGGLSCVNEYVIFLEKVRSRLEDERPLSAIQLAIEITSILRVYQHRPLCTFFWFGKVRKRINLSQYSSDTSSLSVFPGMITPNINIPEYQTPPGWPPRGVVISTFPWSKVSPQPWLLKCKYPSRAGTLQRDDITVPVVVKLLTPTRERYVLYDLQDVPNVPVLIGITSEYPHALILEKYDGKTFRWLRRVGRPWDCLFGLVQICTTLAALHARGVVHGDVNEKNIVIHSNGSNTSVTLINFEKACFFKLMEEPMSSTILWEELQSVSYLVHLLRSLKYLPEYKQLLVNLRVGNEINSPMPAEAMAQELQSVLEQYPGRLGFFQRYC</sequence>
<keyword evidence="4" id="KW-0547">Nucleotide-binding</keyword>
<evidence type="ECO:0000256" key="6">
    <source>
        <dbReference type="ARBA" id="ARBA00022840"/>
    </source>
</evidence>
<dbReference type="PANTHER" id="PTHR24349">
    <property type="entry name" value="SERINE/THREONINE-PROTEIN KINASE"/>
    <property type="match status" value="1"/>
</dbReference>
<dbReference type="InterPro" id="IPR050205">
    <property type="entry name" value="CDPK_Ser/Thr_kinases"/>
</dbReference>
<evidence type="ECO:0000256" key="4">
    <source>
        <dbReference type="ARBA" id="ARBA00022741"/>
    </source>
</evidence>
<keyword evidence="3" id="KW-0808">Transferase</keyword>
<dbReference type="GO" id="GO:0005524">
    <property type="term" value="F:ATP binding"/>
    <property type="evidence" value="ECO:0007669"/>
    <property type="project" value="UniProtKB-KW"/>
</dbReference>
<keyword evidence="6" id="KW-0067">ATP-binding</keyword>
<protein>
    <recommendedName>
        <fullName evidence="8">Protein kinase domain-containing protein</fullName>
    </recommendedName>
</protein>